<sequence length="324" mass="35871">MHVSFLQVKIGPRRAEPHKGRDAKLFVYGRAQVDVQDSHEAESRRASGTGTQLGAGFTRVQATRVEDVRGLHGVWCRPMCRFLNRKRGPKARQGKPVGMVLLIDGSRKRGPSPSYEDMFEGSSHKSSSTPSIEFIFNEFKNLLPKSSSLPAYDEPVYDEYDDAFLDLDKPVYDEDTFVGVLGLDKPVYDDDESKVDAPLELFIHIGPNKETNMFSIIDNGIGMTKPDPDNHLGTFAHFDTKFMKALPMDVDICMVVGFSKEFLETCSATVTGSSTWIRRTPSGPVSFGIRAGKLLAFLAIAGRSHRSAGLNFGDESNREARQGT</sequence>
<dbReference type="EMBL" id="JANQDX010000018">
    <property type="protein sequence ID" value="KAL0906644.1"/>
    <property type="molecule type" value="Genomic_DNA"/>
</dbReference>
<dbReference type="SUPFAM" id="SSF55874">
    <property type="entry name" value="ATPase domain of HSP90 chaperone/DNA topoisomerase II/histidine kinase"/>
    <property type="match status" value="1"/>
</dbReference>
<evidence type="ECO:0000313" key="2">
    <source>
        <dbReference type="EMBL" id="KAL0906644.1"/>
    </source>
</evidence>
<reference evidence="2 3" key="1">
    <citation type="journal article" date="2024" name="Plant Biotechnol. J.">
        <title>Dendrobium thyrsiflorum genome and its molecular insights into genes involved in important horticultural traits.</title>
        <authorList>
            <person name="Chen B."/>
            <person name="Wang J.Y."/>
            <person name="Zheng P.J."/>
            <person name="Li K.L."/>
            <person name="Liang Y.M."/>
            <person name="Chen X.F."/>
            <person name="Zhang C."/>
            <person name="Zhao X."/>
            <person name="He X."/>
            <person name="Zhang G.Q."/>
            <person name="Liu Z.J."/>
            <person name="Xu Q."/>
        </authorList>
    </citation>
    <scope>NUCLEOTIDE SEQUENCE [LARGE SCALE GENOMIC DNA]</scope>
    <source>
        <strain evidence="2">GZMU011</strain>
    </source>
</reference>
<feature type="region of interest" description="Disordered" evidence="1">
    <location>
        <begin position="108"/>
        <end position="128"/>
    </location>
</feature>
<evidence type="ECO:0000313" key="3">
    <source>
        <dbReference type="Proteomes" id="UP001552299"/>
    </source>
</evidence>
<dbReference type="AlphaFoldDB" id="A0ABD0U3T5"/>
<dbReference type="Gene3D" id="3.30.565.10">
    <property type="entry name" value="Histidine kinase-like ATPase, C-terminal domain"/>
    <property type="match status" value="1"/>
</dbReference>
<organism evidence="2 3">
    <name type="scientific">Dendrobium thyrsiflorum</name>
    <name type="common">Pinecone-like raceme dendrobium</name>
    <name type="synonym">Orchid</name>
    <dbReference type="NCBI Taxonomy" id="117978"/>
    <lineage>
        <taxon>Eukaryota</taxon>
        <taxon>Viridiplantae</taxon>
        <taxon>Streptophyta</taxon>
        <taxon>Embryophyta</taxon>
        <taxon>Tracheophyta</taxon>
        <taxon>Spermatophyta</taxon>
        <taxon>Magnoliopsida</taxon>
        <taxon>Liliopsida</taxon>
        <taxon>Asparagales</taxon>
        <taxon>Orchidaceae</taxon>
        <taxon>Epidendroideae</taxon>
        <taxon>Malaxideae</taxon>
        <taxon>Dendrobiinae</taxon>
        <taxon>Dendrobium</taxon>
    </lineage>
</organism>
<protein>
    <submittedName>
        <fullName evidence="2">Uncharacterized protein</fullName>
    </submittedName>
</protein>
<evidence type="ECO:0000256" key="1">
    <source>
        <dbReference type="SAM" id="MobiDB-lite"/>
    </source>
</evidence>
<keyword evidence="3" id="KW-1185">Reference proteome</keyword>
<accession>A0ABD0U3T5</accession>
<proteinExistence type="predicted"/>
<gene>
    <name evidence="2" type="ORF">M5K25_025156</name>
</gene>
<dbReference type="InterPro" id="IPR036890">
    <property type="entry name" value="HATPase_C_sf"/>
</dbReference>
<dbReference type="Proteomes" id="UP001552299">
    <property type="component" value="Unassembled WGS sequence"/>
</dbReference>
<comment type="caution">
    <text evidence="2">The sequence shown here is derived from an EMBL/GenBank/DDBJ whole genome shotgun (WGS) entry which is preliminary data.</text>
</comment>
<name>A0ABD0U3T5_DENTH</name>